<feature type="transmembrane region" description="Helical" evidence="1">
    <location>
        <begin position="15"/>
        <end position="36"/>
    </location>
</feature>
<keyword evidence="1" id="KW-0812">Transmembrane</keyword>
<keyword evidence="1" id="KW-0472">Membrane</keyword>
<keyword evidence="3" id="KW-1185">Reference proteome</keyword>
<dbReference type="Pfam" id="PF10617">
    <property type="entry name" value="DUF2474"/>
    <property type="match status" value="1"/>
</dbReference>
<organism evidence="2 3">
    <name type="scientific">Roseospira goensis</name>
    <dbReference type="NCBI Taxonomy" id="391922"/>
    <lineage>
        <taxon>Bacteria</taxon>
        <taxon>Pseudomonadati</taxon>
        <taxon>Pseudomonadota</taxon>
        <taxon>Alphaproteobacteria</taxon>
        <taxon>Rhodospirillales</taxon>
        <taxon>Rhodospirillaceae</taxon>
        <taxon>Roseospira</taxon>
    </lineage>
</organism>
<sequence length="44" mass="4738">MAERTDPAPPLWRRLAWFIGLWAAGVATVAAVAYGWRLLVAGVG</sequence>
<comment type="caution">
    <text evidence="2">The sequence shown here is derived from an EMBL/GenBank/DDBJ whole genome shotgun (WGS) entry which is preliminary data.</text>
</comment>
<name>A0A7W6WJR6_9PROT</name>
<proteinExistence type="predicted"/>
<dbReference type="EMBL" id="JACIGI010000003">
    <property type="protein sequence ID" value="MBB4284773.1"/>
    <property type="molecule type" value="Genomic_DNA"/>
</dbReference>
<reference evidence="2 3" key="1">
    <citation type="submission" date="2020-08" db="EMBL/GenBank/DDBJ databases">
        <title>Genome sequencing of Purple Non-Sulfur Bacteria from various extreme environments.</title>
        <authorList>
            <person name="Mayer M."/>
        </authorList>
    </citation>
    <scope>NUCLEOTIDE SEQUENCE [LARGE SCALE GENOMIC DNA]</scope>
    <source>
        <strain evidence="2 3">JA135</strain>
    </source>
</reference>
<evidence type="ECO:0000313" key="2">
    <source>
        <dbReference type="EMBL" id="MBB4284773.1"/>
    </source>
</evidence>
<dbReference type="Proteomes" id="UP000555728">
    <property type="component" value="Unassembled WGS sequence"/>
</dbReference>
<dbReference type="RefSeq" id="WP_184431345.1">
    <property type="nucleotide sequence ID" value="NZ_JACIGI010000003.1"/>
</dbReference>
<protein>
    <submittedName>
        <fullName evidence="2">Fatty acid desaturase</fullName>
    </submittedName>
</protein>
<gene>
    <name evidence="2" type="ORF">GGD88_000484</name>
</gene>
<evidence type="ECO:0000313" key="3">
    <source>
        <dbReference type="Proteomes" id="UP000555728"/>
    </source>
</evidence>
<accession>A0A7W6WJR6</accession>
<evidence type="ECO:0000256" key="1">
    <source>
        <dbReference type="SAM" id="Phobius"/>
    </source>
</evidence>
<dbReference type="InterPro" id="IPR018895">
    <property type="entry name" value="DUF2474"/>
</dbReference>
<keyword evidence="1" id="KW-1133">Transmembrane helix</keyword>
<dbReference type="AlphaFoldDB" id="A0A7W6WJR6"/>